<dbReference type="RefSeq" id="WP_176067322.1">
    <property type="nucleotide sequence ID" value="NZ_JABWMJ010000002.1"/>
</dbReference>
<organism evidence="1 2">
    <name type="scientific">Piscinibacter koreensis</name>
    <dbReference type="NCBI Taxonomy" id="2742824"/>
    <lineage>
        <taxon>Bacteria</taxon>
        <taxon>Pseudomonadati</taxon>
        <taxon>Pseudomonadota</taxon>
        <taxon>Betaproteobacteria</taxon>
        <taxon>Burkholderiales</taxon>
        <taxon>Sphaerotilaceae</taxon>
        <taxon>Piscinibacter</taxon>
    </lineage>
</organism>
<dbReference type="InterPro" id="IPR029069">
    <property type="entry name" value="HotDog_dom_sf"/>
</dbReference>
<dbReference type="Gene3D" id="3.10.129.10">
    <property type="entry name" value="Hotdog Thioesterase"/>
    <property type="match status" value="1"/>
</dbReference>
<accession>A0A7Y6NLL5</accession>
<evidence type="ECO:0000313" key="1">
    <source>
        <dbReference type="EMBL" id="NUZ05458.1"/>
    </source>
</evidence>
<dbReference type="SUPFAM" id="SSF54637">
    <property type="entry name" value="Thioesterase/thiol ester dehydrase-isomerase"/>
    <property type="match status" value="1"/>
</dbReference>
<gene>
    <name evidence="1" type="ORF">HQN59_06745</name>
</gene>
<protein>
    <submittedName>
        <fullName evidence="1">Hydroxymyristoyl-ACP dehydratase</fullName>
    </submittedName>
</protein>
<sequence>MNEHLDHAAIERLIPHRGPMCLLDRLESWDATRIVCVATNHRDPRHPLRTRSGLLASATIEYAAQAMALHGALLGRAAGVEPSAGYLASARGVVLARWRLDDLPAGTDAAEGAADAFPPDALRIEATRQAGDARQILYAFDVTHRGSAVASGRAAVVLNTSIEPR</sequence>
<dbReference type="Pfam" id="PF22817">
    <property type="entry name" value="ApeP-like"/>
    <property type="match status" value="1"/>
</dbReference>
<name>A0A7Y6NLL5_9BURK</name>
<proteinExistence type="predicted"/>
<comment type="caution">
    <text evidence="1">The sequence shown here is derived from an EMBL/GenBank/DDBJ whole genome shotgun (WGS) entry which is preliminary data.</text>
</comment>
<keyword evidence="2" id="KW-1185">Reference proteome</keyword>
<dbReference type="InterPro" id="IPR016776">
    <property type="entry name" value="ApeP-like_dehydratase"/>
</dbReference>
<dbReference type="AlphaFoldDB" id="A0A7Y6NLL5"/>
<evidence type="ECO:0000313" key="2">
    <source>
        <dbReference type="Proteomes" id="UP000529637"/>
    </source>
</evidence>
<dbReference type="EMBL" id="JABWMJ010000002">
    <property type="protein sequence ID" value="NUZ05458.1"/>
    <property type="molecule type" value="Genomic_DNA"/>
</dbReference>
<reference evidence="1 2" key="1">
    <citation type="submission" date="2020-06" db="EMBL/GenBank/DDBJ databases">
        <title>Schlegella sp. ID0723 isolated from air conditioner.</title>
        <authorList>
            <person name="Kim D.Y."/>
            <person name="Kim D.-U."/>
        </authorList>
    </citation>
    <scope>NUCLEOTIDE SEQUENCE [LARGE SCALE GENOMIC DNA]</scope>
    <source>
        <strain evidence="1 2">ID0723</strain>
    </source>
</reference>
<dbReference type="Proteomes" id="UP000529637">
    <property type="component" value="Unassembled WGS sequence"/>
</dbReference>